<dbReference type="GO" id="GO:0005886">
    <property type="term" value="C:plasma membrane"/>
    <property type="evidence" value="ECO:0007669"/>
    <property type="project" value="TreeGrafter"/>
</dbReference>
<gene>
    <name evidence="2" type="ORF">SAMN04487909_102241</name>
</gene>
<dbReference type="EMBL" id="FNED01000002">
    <property type="protein sequence ID" value="SDI24136.1"/>
    <property type="molecule type" value="Genomic_DNA"/>
</dbReference>
<dbReference type="AlphaFoldDB" id="A0A1G8IZ47"/>
<accession>A0A1G8IZ47</accession>
<dbReference type="PANTHER" id="PTHR39966">
    <property type="entry name" value="BLL2471 PROTEIN-RELATED"/>
    <property type="match status" value="1"/>
</dbReference>
<reference evidence="2 3" key="1">
    <citation type="submission" date="2016-10" db="EMBL/GenBank/DDBJ databases">
        <authorList>
            <person name="de Groot N.N."/>
        </authorList>
    </citation>
    <scope>NUCLEOTIDE SEQUENCE [LARGE SCALE GENOMIC DNA]</scope>
    <source>
        <strain evidence="2 3">DSM 2895</strain>
    </source>
</reference>
<proteinExistence type="predicted"/>
<name>A0A1G8IZ47_ANEMI</name>
<feature type="domain" description="Hemerythrin-like" evidence="1">
    <location>
        <begin position="24"/>
        <end position="161"/>
    </location>
</feature>
<evidence type="ECO:0000313" key="3">
    <source>
        <dbReference type="Proteomes" id="UP000182836"/>
    </source>
</evidence>
<dbReference type="Pfam" id="PF01814">
    <property type="entry name" value="Hemerythrin"/>
    <property type="match status" value="1"/>
</dbReference>
<organism evidence="2 3">
    <name type="scientific">Aneurinibacillus migulanus</name>
    <name type="common">Bacillus migulanus</name>
    <dbReference type="NCBI Taxonomy" id="47500"/>
    <lineage>
        <taxon>Bacteria</taxon>
        <taxon>Bacillati</taxon>
        <taxon>Bacillota</taxon>
        <taxon>Bacilli</taxon>
        <taxon>Bacillales</taxon>
        <taxon>Paenibacillaceae</taxon>
        <taxon>Aneurinibacillus group</taxon>
        <taxon>Aneurinibacillus</taxon>
    </lineage>
</organism>
<dbReference type="InterPro" id="IPR012312">
    <property type="entry name" value="Hemerythrin-like"/>
</dbReference>
<evidence type="ECO:0000259" key="1">
    <source>
        <dbReference type="Pfam" id="PF01814"/>
    </source>
</evidence>
<dbReference type="Gene3D" id="1.20.120.520">
    <property type="entry name" value="nmb1532 protein domain like"/>
    <property type="match status" value="1"/>
</dbReference>
<evidence type="ECO:0000313" key="2">
    <source>
        <dbReference type="EMBL" id="SDI24136.1"/>
    </source>
</evidence>
<dbReference type="RefSeq" id="WP_052811715.1">
    <property type="nucleotide sequence ID" value="NZ_BJOA01000009.1"/>
</dbReference>
<dbReference type="Proteomes" id="UP000182836">
    <property type="component" value="Unassembled WGS sequence"/>
</dbReference>
<protein>
    <submittedName>
        <fullName evidence="2">Hemerythrin HHE cation binding domain-containing protein</fullName>
    </submittedName>
</protein>
<dbReference type="PANTHER" id="PTHR39966:SF1">
    <property type="entry name" value="HEMERYTHRIN-LIKE DOMAIN-CONTAINING PROTEIN"/>
    <property type="match status" value="1"/>
</dbReference>
<dbReference type="OrthoDB" id="9792554at2"/>
<sequence length="178" mass="20620">MFSETQAFSCSQAAARPASYCPAIQQLLDEHEPLRQNMRELIDDAGQLFRNDIPVHDPEILRMLLALFMKEQAFRLKLELHSEKEEKGLFTMLKQKVGSDFRPVNVMELEHEEAKKLLSTFEQFVSSPLENAKKAAIHLMDACQILLLHFTKEETVLFPFAENSLTPEQKQQLFCMHR</sequence>
<dbReference type="GeneID" id="42306187"/>